<accession>F9WDQ9</accession>
<protein>
    <submittedName>
        <fullName evidence="2">WGS project CAEQ00000000 data, annotated contig 239</fullName>
    </submittedName>
</protein>
<comment type="caution">
    <text evidence="2">The sequence shown here is derived from an EMBL/GenBank/DDBJ whole genome shotgun (WGS) entry which is preliminary data.</text>
</comment>
<evidence type="ECO:0000256" key="1">
    <source>
        <dbReference type="SAM" id="Phobius"/>
    </source>
</evidence>
<keyword evidence="3" id="KW-1185">Reference proteome</keyword>
<keyword evidence="1" id="KW-1133">Transmembrane helix</keyword>
<proteinExistence type="predicted"/>
<keyword evidence="1" id="KW-0812">Transmembrane</keyword>
<gene>
    <name evidence="2" type="ORF">TCIL3000_0_06070</name>
</gene>
<organism evidence="2 3">
    <name type="scientific">Trypanosoma congolense (strain IL3000)</name>
    <dbReference type="NCBI Taxonomy" id="1068625"/>
    <lineage>
        <taxon>Eukaryota</taxon>
        <taxon>Discoba</taxon>
        <taxon>Euglenozoa</taxon>
        <taxon>Kinetoplastea</taxon>
        <taxon>Metakinetoplastina</taxon>
        <taxon>Trypanosomatida</taxon>
        <taxon>Trypanosomatidae</taxon>
        <taxon>Trypanosoma</taxon>
        <taxon>Nannomonas</taxon>
    </lineage>
</organism>
<dbReference type="EMBL" id="CAEQ01001899">
    <property type="protein sequence ID" value="CCD15413.1"/>
    <property type="molecule type" value="Genomic_DNA"/>
</dbReference>
<keyword evidence="1" id="KW-0472">Membrane</keyword>
<dbReference type="AlphaFoldDB" id="F9WDQ9"/>
<feature type="transmembrane region" description="Helical" evidence="1">
    <location>
        <begin position="29"/>
        <end position="48"/>
    </location>
</feature>
<evidence type="ECO:0000313" key="2">
    <source>
        <dbReference type="EMBL" id="CCD15413.1"/>
    </source>
</evidence>
<name>F9WDQ9_TRYCI</name>
<dbReference type="VEuPathDB" id="TriTrypDB:TcIL3000_0_06070"/>
<reference evidence="2 3" key="2">
    <citation type="journal article" date="2012" name="Proc. Natl. Acad. Sci. U.S.A.">
        <title>Antigenic diversity is generated by distinct evolutionary mechanisms in African trypanosome species.</title>
        <authorList>
            <person name="Jackson A.P."/>
            <person name="Berry A."/>
            <person name="Aslett M."/>
            <person name="Allison H.C."/>
            <person name="Burton P."/>
            <person name="Vavrova-Anderson J."/>
            <person name="Brown R."/>
            <person name="Browne H."/>
            <person name="Corton N."/>
            <person name="Hauser H."/>
            <person name="Gamble J."/>
            <person name="Gilderthorp R."/>
            <person name="Marcello L."/>
            <person name="McQuillan J."/>
            <person name="Otto T.D."/>
            <person name="Quail M.A."/>
            <person name="Sanders M.J."/>
            <person name="van Tonder A."/>
            <person name="Ginger M.L."/>
            <person name="Field M.C."/>
            <person name="Barry J.D."/>
            <person name="Hertz-Fowler C."/>
            <person name="Berriman M."/>
        </authorList>
    </citation>
    <scope>NUCLEOTIDE SEQUENCE [LARGE SCALE GENOMIC DNA]</scope>
    <source>
        <strain evidence="2 3">IL3000</strain>
    </source>
</reference>
<reference evidence="3" key="1">
    <citation type="submission" date="2011-07" db="EMBL/GenBank/DDBJ databases">
        <title>Divergent evolution of antigenic variation in African trypanosomes.</title>
        <authorList>
            <person name="Jackson A.P."/>
            <person name="Berry A."/>
            <person name="Allison H.C."/>
            <person name="Burton P."/>
            <person name="Anderson J."/>
            <person name="Aslett M."/>
            <person name="Brown R."/>
            <person name="Corton N."/>
            <person name="Harris D."/>
            <person name="Hauser H."/>
            <person name="Gamble J."/>
            <person name="Gilderthorp R."/>
            <person name="McQuillan J."/>
            <person name="Quail M.A."/>
            <person name="Sanders M."/>
            <person name="Van Tonder A."/>
            <person name="Ginger M.L."/>
            <person name="Donelson J.E."/>
            <person name="Field M.C."/>
            <person name="Barry J.D."/>
            <person name="Berriman M."/>
            <person name="Hertz-Fowler C."/>
        </authorList>
    </citation>
    <scope>NUCLEOTIDE SEQUENCE [LARGE SCALE GENOMIC DNA]</scope>
    <source>
        <strain evidence="3">IL3000</strain>
    </source>
</reference>
<sequence length="156" mass="18163">MPERSFCIAWFHVVSRCYAYFFSGTLPCIAVGVHLPGVWSGIILIVFFRTAHPPRQKVWLDVHSPNPRMFDRAHCESLHAPRRRQQQSWEVPGFVIIGYRCIFTISVGHSKAGRPYALSPCEARAGDVRWRHSLLRSIVRKPRRNWQKNRLRKTKG</sequence>
<evidence type="ECO:0000313" key="3">
    <source>
        <dbReference type="Proteomes" id="UP000000702"/>
    </source>
</evidence>
<dbReference type="Proteomes" id="UP000000702">
    <property type="component" value="Unassembled WGS sequence"/>
</dbReference>